<dbReference type="PANTHER" id="PTHR24421">
    <property type="entry name" value="NITRATE/NITRITE SENSOR PROTEIN NARX-RELATED"/>
    <property type="match status" value="1"/>
</dbReference>
<reference evidence="9 10" key="1">
    <citation type="submission" date="2019-02" db="EMBL/GenBank/DDBJ databases">
        <title>Investigation of anaerobic lignin degradation for improved lignocellulosic biofuels.</title>
        <authorList>
            <person name="Deangelis K."/>
        </authorList>
    </citation>
    <scope>NUCLEOTIDE SEQUENCE [LARGE SCALE GENOMIC DNA]</scope>
    <source>
        <strain evidence="9 10">159R</strain>
    </source>
</reference>
<keyword evidence="5 9" id="KW-0418">Kinase</keyword>
<dbReference type="CDD" id="cd16917">
    <property type="entry name" value="HATPase_UhpB-NarQ-NarX-like"/>
    <property type="match status" value="1"/>
</dbReference>
<feature type="transmembrane region" description="Helical" evidence="7">
    <location>
        <begin position="187"/>
        <end position="211"/>
    </location>
</feature>
<comment type="caution">
    <text evidence="9">The sequence shown here is derived from an EMBL/GenBank/DDBJ whole genome shotgun (WGS) entry which is preliminary data.</text>
</comment>
<dbReference type="OrthoDB" id="9811306at2"/>
<dbReference type="RefSeq" id="WP_132922451.1">
    <property type="nucleotide sequence ID" value="NZ_SJOI01000001.1"/>
</dbReference>
<dbReference type="GO" id="GO:0000160">
    <property type="term" value="P:phosphorelay signal transduction system"/>
    <property type="evidence" value="ECO:0007669"/>
    <property type="project" value="UniProtKB-KW"/>
</dbReference>
<dbReference type="PROSITE" id="PS50109">
    <property type="entry name" value="HIS_KIN"/>
    <property type="match status" value="1"/>
</dbReference>
<keyword evidence="6" id="KW-0902">Two-component regulatory system</keyword>
<evidence type="ECO:0000256" key="1">
    <source>
        <dbReference type="ARBA" id="ARBA00000085"/>
    </source>
</evidence>
<evidence type="ECO:0000256" key="6">
    <source>
        <dbReference type="ARBA" id="ARBA00023012"/>
    </source>
</evidence>
<name>A0A4V2Q2P1_9GAMM</name>
<feature type="transmembrane region" description="Helical" evidence="7">
    <location>
        <begin position="334"/>
        <end position="355"/>
    </location>
</feature>
<keyword evidence="10" id="KW-1185">Reference proteome</keyword>
<gene>
    <name evidence="9" type="ORF">EZJ58_1674</name>
</gene>
<sequence length="599" mass="67055">MRAAAPEKQARLYITGILLMLFLLLPPAFGAVQLRPHEIVRFDQAEFIVGDMPQPPAQPGALVSLPDNWRMRAPRFSGIAWYRLPFNLAEMPKWPLGLYLPHLSVAGEIWLNGSLLNPGVRFGAPGGKQVEAMSDRPVFIVLPAGLFRPGDNVLAVRLLGDSSVRSGLSAITIGPAMHLHRIYFQRYLLQVVTPYVLLILVAGSLCFLLAYTWQQRRIFIIQFALILSVASLLSYILDVRISLGAQQALRTIITTFMYWALCVAGYRLADIRLRGFLPLLHSLTVATLAVILVILLLGKATDRVWLMTWPHVLIRLVPIGLLIYRGWQTRELKFIALGLTALFWNATVAQSYFIIMDWLPWDSFRLSIAGALPFCLVMIFYFAERFIASREGSRREQRAAIIAERMRILQDMHDGMGAQLITALRLARREDTDREELARHIEESLQDLRLIIDSLDMTEHDLLPLLGNLRFRLEPRLQALGIHLAWDVSPIPPLAYLTPESALSVLRIVQEAVNNALQHAQPTLITISVQPRDGAVVIRVADNGHGFIPGERRPGSRGLNGMQTRADKLGVRLLIQGGPRGTEVILSLPFSAPGLQPQK</sequence>
<evidence type="ECO:0000256" key="2">
    <source>
        <dbReference type="ARBA" id="ARBA00012438"/>
    </source>
</evidence>
<dbReference type="Gene3D" id="3.30.565.10">
    <property type="entry name" value="Histidine kinase-like ATPase, C-terminal domain"/>
    <property type="match status" value="1"/>
</dbReference>
<feature type="transmembrane region" description="Helical" evidence="7">
    <location>
        <begin position="276"/>
        <end position="297"/>
    </location>
</feature>
<evidence type="ECO:0000256" key="4">
    <source>
        <dbReference type="ARBA" id="ARBA00022679"/>
    </source>
</evidence>
<keyword evidence="7" id="KW-1133">Transmembrane helix</keyword>
<evidence type="ECO:0000313" key="9">
    <source>
        <dbReference type="EMBL" id="TCL03598.1"/>
    </source>
</evidence>
<organism evidence="9 10">
    <name type="scientific">Sodalis ligni</name>
    <dbReference type="NCBI Taxonomy" id="2697027"/>
    <lineage>
        <taxon>Bacteria</taxon>
        <taxon>Pseudomonadati</taxon>
        <taxon>Pseudomonadota</taxon>
        <taxon>Gammaproteobacteria</taxon>
        <taxon>Enterobacterales</taxon>
        <taxon>Bruguierivoracaceae</taxon>
        <taxon>Sodalis</taxon>
    </lineage>
</organism>
<feature type="transmembrane region" description="Helical" evidence="7">
    <location>
        <begin position="218"/>
        <end position="237"/>
    </location>
</feature>
<dbReference type="SMART" id="SM00387">
    <property type="entry name" value="HATPase_c"/>
    <property type="match status" value="1"/>
</dbReference>
<evidence type="ECO:0000256" key="3">
    <source>
        <dbReference type="ARBA" id="ARBA00022553"/>
    </source>
</evidence>
<dbReference type="Pfam" id="PF02518">
    <property type="entry name" value="HATPase_c"/>
    <property type="match status" value="1"/>
</dbReference>
<evidence type="ECO:0000313" key="10">
    <source>
        <dbReference type="Proteomes" id="UP000294555"/>
    </source>
</evidence>
<keyword evidence="3" id="KW-0597">Phosphoprotein</keyword>
<feature type="transmembrane region" description="Helical" evidence="7">
    <location>
        <begin position="309"/>
        <end position="327"/>
    </location>
</feature>
<dbReference type="EC" id="2.7.13.3" evidence="2"/>
<comment type="catalytic activity">
    <reaction evidence="1">
        <text>ATP + protein L-histidine = ADP + protein N-phospho-L-histidine.</text>
        <dbReference type="EC" id="2.7.13.3"/>
    </reaction>
</comment>
<feature type="transmembrane region" description="Helical" evidence="7">
    <location>
        <begin position="249"/>
        <end position="269"/>
    </location>
</feature>
<feature type="transmembrane region" description="Helical" evidence="7">
    <location>
        <begin position="367"/>
        <end position="388"/>
    </location>
</feature>
<protein>
    <recommendedName>
        <fullName evidence="2">histidine kinase</fullName>
        <ecNumber evidence="2">2.7.13.3</ecNumber>
    </recommendedName>
</protein>
<dbReference type="InterPro" id="IPR003594">
    <property type="entry name" value="HATPase_dom"/>
</dbReference>
<keyword evidence="7" id="KW-0812">Transmembrane</keyword>
<dbReference type="AlphaFoldDB" id="A0A4V2Q2P1"/>
<feature type="domain" description="Histidine kinase" evidence="8">
    <location>
        <begin position="407"/>
        <end position="592"/>
    </location>
</feature>
<dbReference type="GO" id="GO:0004673">
    <property type="term" value="F:protein histidine kinase activity"/>
    <property type="evidence" value="ECO:0007669"/>
    <property type="project" value="UniProtKB-EC"/>
</dbReference>
<dbReference type="PANTHER" id="PTHR24421:SF10">
    <property type="entry name" value="NITRATE_NITRITE SENSOR PROTEIN NARQ"/>
    <property type="match status" value="1"/>
</dbReference>
<dbReference type="SUPFAM" id="SSF55874">
    <property type="entry name" value="ATPase domain of HSP90 chaperone/DNA topoisomerase II/histidine kinase"/>
    <property type="match status" value="1"/>
</dbReference>
<evidence type="ECO:0000256" key="7">
    <source>
        <dbReference type="SAM" id="Phobius"/>
    </source>
</evidence>
<evidence type="ECO:0000259" key="8">
    <source>
        <dbReference type="PROSITE" id="PS50109"/>
    </source>
</evidence>
<keyword evidence="4" id="KW-0808">Transferase</keyword>
<accession>A0A4V2Q2P1</accession>
<keyword evidence="7" id="KW-0472">Membrane</keyword>
<evidence type="ECO:0000256" key="5">
    <source>
        <dbReference type="ARBA" id="ARBA00022777"/>
    </source>
</evidence>
<dbReference type="InterPro" id="IPR005467">
    <property type="entry name" value="His_kinase_dom"/>
</dbReference>
<dbReference type="EMBL" id="SJOI01000001">
    <property type="protein sequence ID" value="TCL03598.1"/>
    <property type="molecule type" value="Genomic_DNA"/>
</dbReference>
<dbReference type="Proteomes" id="UP000294555">
    <property type="component" value="Unassembled WGS sequence"/>
</dbReference>
<proteinExistence type="predicted"/>
<dbReference type="InterPro" id="IPR036890">
    <property type="entry name" value="HATPase_C_sf"/>
</dbReference>
<dbReference type="InterPro" id="IPR050482">
    <property type="entry name" value="Sensor_HK_TwoCompSys"/>
</dbReference>